<keyword evidence="1" id="KW-0808">Transferase</keyword>
<protein>
    <submittedName>
        <fullName evidence="1">HAMP domain-containing histidine kinase</fullName>
    </submittedName>
</protein>
<keyword evidence="1" id="KW-0418">Kinase</keyword>
<dbReference type="GO" id="GO:0016301">
    <property type="term" value="F:kinase activity"/>
    <property type="evidence" value="ECO:0007669"/>
    <property type="project" value="UniProtKB-KW"/>
</dbReference>
<dbReference type="AlphaFoldDB" id="A0A9D1IK87"/>
<sequence length="45" mass="5228">MNVYDDVEDCNRLFYPFYRVLGTDVTGTGLGMVINKTFAKKWFSD</sequence>
<evidence type="ECO:0000313" key="1">
    <source>
        <dbReference type="EMBL" id="HIU37612.1"/>
    </source>
</evidence>
<gene>
    <name evidence="1" type="ORF">IAC56_05000</name>
</gene>
<reference evidence="1" key="2">
    <citation type="journal article" date="2021" name="PeerJ">
        <title>Extensive microbial diversity within the chicken gut microbiome revealed by metagenomics and culture.</title>
        <authorList>
            <person name="Gilroy R."/>
            <person name="Ravi A."/>
            <person name="Getino M."/>
            <person name="Pursley I."/>
            <person name="Horton D.L."/>
            <person name="Alikhan N.F."/>
            <person name="Baker D."/>
            <person name="Gharbi K."/>
            <person name="Hall N."/>
            <person name="Watson M."/>
            <person name="Adriaenssens E.M."/>
            <person name="Foster-Nyarko E."/>
            <person name="Jarju S."/>
            <person name="Secka A."/>
            <person name="Antonio M."/>
            <person name="Oren A."/>
            <person name="Chaudhuri R.R."/>
            <person name="La Ragione R."/>
            <person name="Hildebrand F."/>
            <person name="Pallen M.J."/>
        </authorList>
    </citation>
    <scope>NUCLEOTIDE SEQUENCE</scope>
    <source>
        <strain evidence="1">7463</strain>
    </source>
</reference>
<organism evidence="1 2">
    <name type="scientific">Candidatus Aphodousia faecigallinarum</name>
    <dbReference type="NCBI Taxonomy" id="2840677"/>
    <lineage>
        <taxon>Bacteria</taxon>
        <taxon>Pseudomonadati</taxon>
        <taxon>Pseudomonadota</taxon>
        <taxon>Betaproteobacteria</taxon>
        <taxon>Burkholderiales</taxon>
        <taxon>Sutterellaceae</taxon>
        <taxon>Sutterellaceae incertae sedis</taxon>
        <taxon>Candidatus Aphodousia</taxon>
    </lineage>
</organism>
<proteinExistence type="predicted"/>
<evidence type="ECO:0000313" key="2">
    <source>
        <dbReference type="Proteomes" id="UP000824083"/>
    </source>
</evidence>
<reference evidence="1" key="1">
    <citation type="submission" date="2020-10" db="EMBL/GenBank/DDBJ databases">
        <authorList>
            <person name="Gilroy R."/>
        </authorList>
    </citation>
    <scope>NUCLEOTIDE SEQUENCE</scope>
    <source>
        <strain evidence="1">7463</strain>
    </source>
</reference>
<dbReference type="EMBL" id="DVMY01000081">
    <property type="protein sequence ID" value="HIU37612.1"/>
    <property type="molecule type" value="Genomic_DNA"/>
</dbReference>
<comment type="caution">
    <text evidence="1">The sequence shown here is derived from an EMBL/GenBank/DDBJ whole genome shotgun (WGS) entry which is preliminary data.</text>
</comment>
<dbReference type="Proteomes" id="UP000824083">
    <property type="component" value="Unassembled WGS sequence"/>
</dbReference>
<name>A0A9D1IK87_9BURK</name>
<accession>A0A9D1IK87</accession>